<sequence length="384" mass="42898">MSGAVSHSRRVGVVDRFNGAARVRRTQHYVPRGVAVSLSSAYSEPHGQAKEIAGKSATETFGRHTTIPSNLERFMEATTPSVPAQYLSKKQRDCRTCDEECRAYFKLEDLWESFKEWSAYGLGVPLMLNGKDSVVQYYVPYLSGIQLYADSSTQSLGPRNPDGGSDVDSFRDISSDGSSDSEMESESKYSRNRSKNCISRHYMIGMNKLSSDGKHRNLRNGFSSDGSSDCGDSQGALIFEYLENDRPHFREPLADKIVDLAKQFPVLKTIRSCDLLPESWFSVAWYPIYRIPVGPTLTGLDACFLTFHYLSTPMKGTAGRPIITKQKISLPVFGLASLKCHSSLWTSNGDSDGKLANTLFQAADKWLRQLKTNLPDYSFFVSRY</sequence>
<dbReference type="PANTHER" id="PTHR31343">
    <property type="entry name" value="T15D22.8"/>
    <property type="match status" value="1"/>
</dbReference>
<dbReference type="AlphaFoldDB" id="A0AAV7HEZ3"/>
<comment type="caution">
    <text evidence="2">The sequence shown here is derived from an EMBL/GenBank/DDBJ whole genome shotgun (WGS) entry which is preliminary data.</text>
</comment>
<evidence type="ECO:0000313" key="2">
    <source>
        <dbReference type="EMBL" id="KAH0466412.1"/>
    </source>
</evidence>
<gene>
    <name evidence="2" type="ORF">IEQ34_003650</name>
</gene>
<evidence type="ECO:0000256" key="1">
    <source>
        <dbReference type="SAM" id="MobiDB-lite"/>
    </source>
</evidence>
<dbReference type="InterPro" id="IPR008507">
    <property type="entry name" value="DUF789"/>
</dbReference>
<dbReference type="EMBL" id="JAGFBR010000005">
    <property type="protein sequence ID" value="KAH0466412.1"/>
    <property type="molecule type" value="Genomic_DNA"/>
</dbReference>
<protein>
    <submittedName>
        <fullName evidence="2">Uncharacterized protein</fullName>
    </submittedName>
</protein>
<keyword evidence="3" id="KW-1185">Reference proteome</keyword>
<organism evidence="2 3">
    <name type="scientific">Dendrobium chrysotoxum</name>
    <name type="common">Orchid</name>
    <dbReference type="NCBI Taxonomy" id="161865"/>
    <lineage>
        <taxon>Eukaryota</taxon>
        <taxon>Viridiplantae</taxon>
        <taxon>Streptophyta</taxon>
        <taxon>Embryophyta</taxon>
        <taxon>Tracheophyta</taxon>
        <taxon>Spermatophyta</taxon>
        <taxon>Magnoliopsida</taxon>
        <taxon>Liliopsida</taxon>
        <taxon>Asparagales</taxon>
        <taxon>Orchidaceae</taxon>
        <taxon>Epidendroideae</taxon>
        <taxon>Malaxideae</taxon>
        <taxon>Dendrobiinae</taxon>
        <taxon>Dendrobium</taxon>
    </lineage>
</organism>
<dbReference type="Pfam" id="PF05623">
    <property type="entry name" value="DUF789"/>
    <property type="match status" value="1"/>
</dbReference>
<accession>A0AAV7HEZ3</accession>
<proteinExistence type="predicted"/>
<feature type="region of interest" description="Disordered" evidence="1">
    <location>
        <begin position="153"/>
        <end position="193"/>
    </location>
</feature>
<reference evidence="2 3" key="1">
    <citation type="journal article" date="2021" name="Hortic Res">
        <title>Chromosome-scale assembly of the Dendrobium chrysotoxum genome enhances the understanding of orchid evolution.</title>
        <authorList>
            <person name="Zhang Y."/>
            <person name="Zhang G.Q."/>
            <person name="Zhang D."/>
            <person name="Liu X.D."/>
            <person name="Xu X.Y."/>
            <person name="Sun W.H."/>
            <person name="Yu X."/>
            <person name="Zhu X."/>
            <person name="Wang Z.W."/>
            <person name="Zhao X."/>
            <person name="Zhong W.Y."/>
            <person name="Chen H."/>
            <person name="Yin W.L."/>
            <person name="Huang T."/>
            <person name="Niu S.C."/>
            <person name="Liu Z.J."/>
        </authorList>
    </citation>
    <scope>NUCLEOTIDE SEQUENCE [LARGE SCALE GENOMIC DNA]</scope>
    <source>
        <strain evidence="2">Lindl</strain>
    </source>
</reference>
<name>A0AAV7HEZ3_DENCH</name>
<evidence type="ECO:0000313" key="3">
    <source>
        <dbReference type="Proteomes" id="UP000775213"/>
    </source>
</evidence>
<dbReference type="Proteomes" id="UP000775213">
    <property type="component" value="Unassembled WGS sequence"/>
</dbReference>
<dbReference type="PANTHER" id="PTHR31343:SF42">
    <property type="entry name" value="T15D22.8"/>
    <property type="match status" value="1"/>
</dbReference>